<accession>A0AAD8NF13</accession>
<dbReference type="InterPro" id="IPR036691">
    <property type="entry name" value="Endo/exonu/phosph_ase_sf"/>
</dbReference>
<dbReference type="EMBL" id="JAUHHV010000012">
    <property type="protein sequence ID" value="KAK1406397.1"/>
    <property type="molecule type" value="Genomic_DNA"/>
</dbReference>
<organism evidence="1 2">
    <name type="scientific">Tagetes erecta</name>
    <name type="common">African marigold</name>
    <dbReference type="NCBI Taxonomy" id="13708"/>
    <lineage>
        <taxon>Eukaryota</taxon>
        <taxon>Viridiplantae</taxon>
        <taxon>Streptophyta</taxon>
        <taxon>Embryophyta</taxon>
        <taxon>Tracheophyta</taxon>
        <taxon>Spermatophyta</taxon>
        <taxon>Magnoliopsida</taxon>
        <taxon>eudicotyledons</taxon>
        <taxon>Gunneridae</taxon>
        <taxon>Pentapetalae</taxon>
        <taxon>asterids</taxon>
        <taxon>campanulids</taxon>
        <taxon>Asterales</taxon>
        <taxon>Asteraceae</taxon>
        <taxon>Asteroideae</taxon>
        <taxon>Heliantheae alliance</taxon>
        <taxon>Tageteae</taxon>
        <taxon>Tagetes</taxon>
    </lineage>
</organism>
<dbReference type="SUPFAM" id="SSF56219">
    <property type="entry name" value="DNase I-like"/>
    <property type="match status" value="1"/>
</dbReference>
<dbReference type="Gene3D" id="3.60.10.10">
    <property type="entry name" value="Endonuclease/exonuclease/phosphatase"/>
    <property type="match status" value="1"/>
</dbReference>
<name>A0AAD8NF13_TARER</name>
<reference evidence="1" key="1">
    <citation type="journal article" date="2023" name="bioRxiv">
        <title>Improved chromosome-level genome assembly for marigold (Tagetes erecta).</title>
        <authorList>
            <person name="Jiang F."/>
            <person name="Yuan L."/>
            <person name="Wang S."/>
            <person name="Wang H."/>
            <person name="Xu D."/>
            <person name="Wang A."/>
            <person name="Fan W."/>
        </authorList>
    </citation>
    <scope>NUCLEOTIDE SEQUENCE</scope>
    <source>
        <strain evidence="1">WSJ</strain>
        <tissue evidence="1">Leaf</tissue>
    </source>
</reference>
<evidence type="ECO:0000313" key="1">
    <source>
        <dbReference type="EMBL" id="KAK1406397.1"/>
    </source>
</evidence>
<gene>
    <name evidence="1" type="ORF">QVD17_41694</name>
</gene>
<dbReference type="Proteomes" id="UP001229421">
    <property type="component" value="Unassembled WGS sequence"/>
</dbReference>
<dbReference type="AlphaFoldDB" id="A0AAD8NF13"/>
<evidence type="ECO:0000313" key="2">
    <source>
        <dbReference type="Proteomes" id="UP001229421"/>
    </source>
</evidence>
<proteinExistence type="predicted"/>
<keyword evidence="2" id="KW-1185">Reference proteome</keyword>
<comment type="caution">
    <text evidence="1">The sequence shown here is derived from an EMBL/GenBank/DDBJ whole genome shotgun (WGS) entry which is preliminary data.</text>
</comment>
<sequence>MSTPEKKESSRVEGLIILEDELEETNNMGERLGFYPKDAGNKIQGSGSGSPKSISFLYRRPSWRTPTEPLWTNAGVILSLGYCMDAVGKIKGVEEVINVVNVYGPHYPNLKRSLWQKLSTLKSFRPGLWILLGDFNTVIHSAERFNSSFCKSSAFYCNQFIDEGNLTEYNMGDLSFKMFHSWLLEEGAYELGVPCQNSPSWSPDRRLLCRFKDVKKCLKEWVQATKLKEDMKAHYIRSSIAIIELAAESRPLTDMEKQVRIGGLCRLIELDFQKR</sequence>
<protein>
    <submittedName>
        <fullName evidence="1">Uncharacterized protein</fullName>
    </submittedName>
</protein>